<proteinExistence type="predicted"/>
<comment type="caution">
    <text evidence="1">The sequence shown here is derived from an EMBL/GenBank/DDBJ whole genome shotgun (WGS) entry which is preliminary data.</text>
</comment>
<name>A0AA40EWX5_9PEZI</name>
<evidence type="ECO:0000313" key="2">
    <source>
        <dbReference type="Proteomes" id="UP001172155"/>
    </source>
</evidence>
<sequence>MDCKSAWDDVIAEWKREYRSRGDVQFSPLVMDKYGQTISGECGSEQWTSWSACPATASCSDHSGGILPAGAEVANALGRIHGVFQSYYRTIPGITYQPDLIRFPVVNTSTLAVAVLAATASSFNASLHSRPYFTHHPRSVLRASFTTLAQSLTSGINTTDPTLAGLFNFKAAWEATVSASTLHLFSGSDPSIVKLTALIADGRMAPGASAPDRRLTAAEENDLSDAATGNAGKVLHLVAMPAMAVRTFESNGGRNGGKPDFGEDSELVTGLYERGIESPGLVRLPVCSAEEASANVKKKERWDVYPCNMVEGSVPVPAIGARGGHQGAVGADAPEVIPYAHFTNNDNNFTFRT</sequence>
<dbReference type="EMBL" id="JAUKUD010000004">
    <property type="protein sequence ID" value="KAK0747020.1"/>
    <property type="molecule type" value="Genomic_DNA"/>
</dbReference>
<evidence type="ECO:0000313" key="1">
    <source>
        <dbReference type="EMBL" id="KAK0747020.1"/>
    </source>
</evidence>
<accession>A0AA40EWX5</accession>
<protein>
    <submittedName>
        <fullName evidence="1">Uncharacterized protein</fullName>
    </submittedName>
</protein>
<dbReference type="Proteomes" id="UP001172155">
    <property type="component" value="Unassembled WGS sequence"/>
</dbReference>
<keyword evidence="2" id="KW-1185">Reference proteome</keyword>
<dbReference type="AlphaFoldDB" id="A0AA40EWX5"/>
<gene>
    <name evidence="1" type="ORF">B0T18DRAFT_429869</name>
</gene>
<organism evidence="1 2">
    <name type="scientific">Schizothecium vesticola</name>
    <dbReference type="NCBI Taxonomy" id="314040"/>
    <lineage>
        <taxon>Eukaryota</taxon>
        <taxon>Fungi</taxon>
        <taxon>Dikarya</taxon>
        <taxon>Ascomycota</taxon>
        <taxon>Pezizomycotina</taxon>
        <taxon>Sordariomycetes</taxon>
        <taxon>Sordariomycetidae</taxon>
        <taxon>Sordariales</taxon>
        <taxon>Schizotheciaceae</taxon>
        <taxon>Schizothecium</taxon>
    </lineage>
</organism>
<reference evidence="1" key="1">
    <citation type="submission" date="2023-06" db="EMBL/GenBank/DDBJ databases">
        <title>Genome-scale phylogeny and comparative genomics of the fungal order Sordariales.</title>
        <authorList>
            <consortium name="Lawrence Berkeley National Laboratory"/>
            <person name="Hensen N."/>
            <person name="Bonometti L."/>
            <person name="Westerberg I."/>
            <person name="Brannstrom I.O."/>
            <person name="Guillou S."/>
            <person name="Cros-Aarteil S."/>
            <person name="Calhoun S."/>
            <person name="Haridas S."/>
            <person name="Kuo A."/>
            <person name="Mondo S."/>
            <person name="Pangilinan J."/>
            <person name="Riley R."/>
            <person name="LaButti K."/>
            <person name="Andreopoulos B."/>
            <person name="Lipzen A."/>
            <person name="Chen C."/>
            <person name="Yanf M."/>
            <person name="Daum C."/>
            <person name="Ng V."/>
            <person name="Clum A."/>
            <person name="Steindorff A."/>
            <person name="Ohm R."/>
            <person name="Martin F."/>
            <person name="Silar P."/>
            <person name="Natvig D."/>
            <person name="Lalanne C."/>
            <person name="Gautier V."/>
            <person name="Ament-velasquez S.L."/>
            <person name="Kruys A."/>
            <person name="Hutchinson M.I."/>
            <person name="Powell A.J."/>
            <person name="Barry K."/>
            <person name="Miller A.N."/>
            <person name="Grigoriev I.V."/>
            <person name="Debuchy R."/>
            <person name="Gladieux P."/>
            <person name="Thoren M.H."/>
            <person name="Johannesson H."/>
        </authorList>
    </citation>
    <scope>NUCLEOTIDE SEQUENCE</scope>
    <source>
        <strain evidence="1">SMH3187-1</strain>
    </source>
</reference>